<dbReference type="GO" id="GO:0005730">
    <property type="term" value="C:nucleolus"/>
    <property type="evidence" value="ECO:0007669"/>
    <property type="project" value="UniProtKB-SubCell"/>
</dbReference>
<evidence type="ECO:0000256" key="6">
    <source>
        <dbReference type="SAM" id="MobiDB-lite"/>
    </source>
</evidence>
<protein>
    <submittedName>
        <fullName evidence="7">rRNA-processing protein and EBNA1-binding protein ebp2</fullName>
    </submittedName>
</protein>
<dbReference type="GO" id="GO:0006364">
    <property type="term" value="P:rRNA processing"/>
    <property type="evidence" value="ECO:0007669"/>
    <property type="project" value="TreeGrafter"/>
</dbReference>
<evidence type="ECO:0000313" key="8">
    <source>
        <dbReference type="Proteomes" id="UP000807716"/>
    </source>
</evidence>
<feature type="region of interest" description="Disordered" evidence="6">
    <location>
        <begin position="1"/>
        <end position="32"/>
    </location>
</feature>
<name>A0A9P6QGM4_9FUNG</name>
<feature type="compositionally biased region" description="Basic residues" evidence="6">
    <location>
        <begin position="238"/>
        <end position="255"/>
    </location>
</feature>
<comment type="similarity">
    <text evidence="2">Belongs to the EBP2 family.</text>
</comment>
<evidence type="ECO:0000256" key="1">
    <source>
        <dbReference type="ARBA" id="ARBA00004604"/>
    </source>
</evidence>
<sequence>MSDSEHSEQEFTLEDLEGSDVEMISEDEENPIDIVPQQRVTINNEQALKRLREQIGLPSDLAFSETQSVTSSKAIELVDPDDDLKREVAFYEQALEAAVIGRDRLKKEGIPFERPDDYFAEMVKSDEHMAKIRQRLLDENASIQASERAKAQRELKKFGKKVQIEKRLEREKAKSDALDKIETLKKKRQQNAASMDDGTDQFDVALASDDEMPAHSGDGKGNNNKKRAASSTQDSRNKRLKKNQKFGFGGKKRNAKSNTADSSADMSGFSVKRNKSSSFKTGAHKAAAKKGKPAAKRPGKTRRMNARK</sequence>
<evidence type="ECO:0000256" key="3">
    <source>
        <dbReference type="ARBA" id="ARBA00022517"/>
    </source>
</evidence>
<comment type="subcellular location">
    <subcellularLocation>
        <location evidence="1">Nucleus</location>
        <location evidence="1">Nucleolus</location>
    </subcellularLocation>
</comment>
<evidence type="ECO:0000313" key="7">
    <source>
        <dbReference type="EMBL" id="KAG0268288.1"/>
    </source>
</evidence>
<evidence type="ECO:0000256" key="5">
    <source>
        <dbReference type="ARBA" id="ARBA00023242"/>
    </source>
</evidence>
<organism evidence="7 8">
    <name type="scientific">Actinomortierella ambigua</name>
    <dbReference type="NCBI Taxonomy" id="1343610"/>
    <lineage>
        <taxon>Eukaryota</taxon>
        <taxon>Fungi</taxon>
        <taxon>Fungi incertae sedis</taxon>
        <taxon>Mucoromycota</taxon>
        <taxon>Mortierellomycotina</taxon>
        <taxon>Mortierellomycetes</taxon>
        <taxon>Mortierellales</taxon>
        <taxon>Mortierellaceae</taxon>
        <taxon>Actinomortierella</taxon>
    </lineage>
</organism>
<gene>
    <name evidence="7" type="primary">EBP2</name>
    <name evidence="7" type="ORF">DFQ27_007139</name>
</gene>
<feature type="compositionally biased region" description="Basic residues" evidence="6">
    <location>
        <begin position="282"/>
        <end position="308"/>
    </location>
</feature>
<dbReference type="InterPro" id="IPR008610">
    <property type="entry name" value="Ebp2"/>
</dbReference>
<evidence type="ECO:0000256" key="4">
    <source>
        <dbReference type="ARBA" id="ARBA00023054"/>
    </source>
</evidence>
<dbReference type="GO" id="GO:0030687">
    <property type="term" value="C:preribosome, large subunit precursor"/>
    <property type="evidence" value="ECO:0007669"/>
    <property type="project" value="TreeGrafter"/>
</dbReference>
<proteinExistence type="inferred from homology"/>
<dbReference type="PANTHER" id="PTHR13028:SF0">
    <property type="entry name" value="RRNA-PROCESSING PROTEIN EBP2-RELATED"/>
    <property type="match status" value="1"/>
</dbReference>
<dbReference type="Pfam" id="PF05890">
    <property type="entry name" value="Ebp2"/>
    <property type="match status" value="1"/>
</dbReference>
<feature type="compositionally biased region" description="Acidic residues" evidence="6">
    <location>
        <begin position="11"/>
        <end position="31"/>
    </location>
</feature>
<comment type="caution">
    <text evidence="7">The sequence shown here is derived from an EMBL/GenBank/DDBJ whole genome shotgun (WGS) entry which is preliminary data.</text>
</comment>
<keyword evidence="3" id="KW-0690">Ribosome biogenesis</keyword>
<keyword evidence="8" id="KW-1185">Reference proteome</keyword>
<accession>A0A9P6QGM4</accession>
<dbReference type="Proteomes" id="UP000807716">
    <property type="component" value="Unassembled WGS sequence"/>
</dbReference>
<keyword evidence="4" id="KW-0175">Coiled coil</keyword>
<feature type="compositionally biased region" description="Polar residues" evidence="6">
    <location>
        <begin position="256"/>
        <end position="265"/>
    </location>
</feature>
<dbReference type="GO" id="GO:0034399">
    <property type="term" value="C:nuclear periphery"/>
    <property type="evidence" value="ECO:0007669"/>
    <property type="project" value="TreeGrafter"/>
</dbReference>
<feature type="region of interest" description="Disordered" evidence="6">
    <location>
        <begin position="186"/>
        <end position="308"/>
    </location>
</feature>
<dbReference type="PANTHER" id="PTHR13028">
    <property type="entry name" value="RRNA PROCESSING PROTEIN EBNA1-BINDING PROTEIN-RELATED"/>
    <property type="match status" value="1"/>
</dbReference>
<evidence type="ECO:0000256" key="2">
    <source>
        <dbReference type="ARBA" id="ARBA00007336"/>
    </source>
</evidence>
<keyword evidence="5" id="KW-0539">Nucleus</keyword>
<dbReference type="GO" id="GO:0042273">
    <property type="term" value="P:ribosomal large subunit biogenesis"/>
    <property type="evidence" value="ECO:0007669"/>
    <property type="project" value="TreeGrafter"/>
</dbReference>
<dbReference type="EMBL" id="JAAAJB010000055">
    <property type="protein sequence ID" value="KAG0268288.1"/>
    <property type="molecule type" value="Genomic_DNA"/>
</dbReference>
<reference evidence="7" key="1">
    <citation type="journal article" date="2020" name="Fungal Divers.">
        <title>Resolving the Mortierellaceae phylogeny through synthesis of multi-gene phylogenetics and phylogenomics.</title>
        <authorList>
            <person name="Vandepol N."/>
            <person name="Liber J."/>
            <person name="Desiro A."/>
            <person name="Na H."/>
            <person name="Kennedy M."/>
            <person name="Barry K."/>
            <person name="Grigoriev I.V."/>
            <person name="Miller A.N."/>
            <person name="O'Donnell K."/>
            <person name="Stajich J.E."/>
            <person name="Bonito G."/>
        </authorList>
    </citation>
    <scope>NUCLEOTIDE SEQUENCE</scope>
    <source>
        <strain evidence="7">BC1065</strain>
    </source>
</reference>
<dbReference type="AlphaFoldDB" id="A0A9P6QGM4"/>
<dbReference type="OrthoDB" id="443772at2759"/>